<keyword evidence="1" id="KW-0472">Membrane</keyword>
<proteinExistence type="predicted"/>
<organism evidence="2 3">
    <name type="scientific">Cohnella candidum</name>
    <dbReference type="NCBI Taxonomy" id="2674991"/>
    <lineage>
        <taxon>Bacteria</taxon>
        <taxon>Bacillati</taxon>
        <taxon>Bacillota</taxon>
        <taxon>Bacilli</taxon>
        <taxon>Bacillales</taxon>
        <taxon>Paenibacillaceae</taxon>
        <taxon>Cohnella</taxon>
    </lineage>
</organism>
<accession>A0A3G3JU32</accession>
<keyword evidence="3" id="KW-1185">Reference proteome</keyword>
<protein>
    <submittedName>
        <fullName evidence="2">Uncharacterized protein</fullName>
    </submittedName>
</protein>
<reference evidence="2 3" key="1">
    <citation type="submission" date="2018-10" db="EMBL/GenBank/DDBJ databases">
        <title>Genome Sequence of Cohnella sp.</title>
        <authorList>
            <person name="Srinivasan S."/>
            <person name="Kim M.K."/>
        </authorList>
    </citation>
    <scope>NUCLEOTIDE SEQUENCE [LARGE SCALE GENOMIC DNA]</scope>
    <source>
        <strain evidence="2 3">18JY8-7</strain>
    </source>
</reference>
<evidence type="ECO:0000313" key="3">
    <source>
        <dbReference type="Proteomes" id="UP000269097"/>
    </source>
</evidence>
<dbReference type="AlphaFoldDB" id="A0A3G3JU32"/>
<evidence type="ECO:0000313" key="2">
    <source>
        <dbReference type="EMBL" id="AYQ71743.1"/>
    </source>
</evidence>
<name>A0A3G3JU32_9BACL</name>
<dbReference type="RefSeq" id="WP_123039806.1">
    <property type="nucleotide sequence ID" value="NZ_CP033433.1"/>
</dbReference>
<dbReference type="Proteomes" id="UP000269097">
    <property type="component" value="Chromosome"/>
</dbReference>
<evidence type="ECO:0000256" key="1">
    <source>
        <dbReference type="SAM" id="Phobius"/>
    </source>
</evidence>
<dbReference type="KEGG" id="coh:EAV92_03640"/>
<keyword evidence="1" id="KW-1133">Transmembrane helix</keyword>
<dbReference type="EMBL" id="CP033433">
    <property type="protein sequence ID" value="AYQ71743.1"/>
    <property type="molecule type" value="Genomic_DNA"/>
</dbReference>
<keyword evidence="1" id="KW-0812">Transmembrane</keyword>
<feature type="transmembrane region" description="Helical" evidence="1">
    <location>
        <begin position="7"/>
        <end position="27"/>
    </location>
</feature>
<gene>
    <name evidence="2" type="ORF">EAV92_03640</name>
</gene>
<sequence length="202" mass="21726">MASKRSYTVPVLLLIITGLAILLMLIYSKLLFTQQKEYTDAGKRLAERYNYALIFADRLGTGADLLLKDGSVADRLKAKKLLGEASMAGGETVGILAEASSRSTGQSFEEAFKPVSEAMTRIMSEQAGNVYGVSEHEGALTAEEKELLTAVRDGASKMKEQLLVFRPPTVDSGYRTMNAGGEWIAQAVAAGQTLIDTAAKVK</sequence>